<dbReference type="Gene3D" id="1.10.8.60">
    <property type="match status" value="1"/>
</dbReference>
<keyword evidence="4" id="KW-0238">DNA-binding</keyword>
<dbReference type="PANTHER" id="PTHR12708">
    <property type="entry name" value="DNA POLYMERASE EPSILON SUBUNIT B"/>
    <property type="match status" value="1"/>
</dbReference>
<dbReference type="GO" id="GO:0003677">
    <property type="term" value="F:DNA binding"/>
    <property type="evidence" value="ECO:0007669"/>
    <property type="project" value="UniProtKB-KW"/>
</dbReference>
<evidence type="ECO:0000256" key="2">
    <source>
        <dbReference type="ARBA" id="ARBA00009560"/>
    </source>
</evidence>
<dbReference type="InterPro" id="IPR016266">
    <property type="entry name" value="POLE2"/>
</dbReference>
<name>A0A0V0J8A3_SCHSO</name>
<dbReference type="Pfam" id="PF04042">
    <property type="entry name" value="DNA_pol_E_B"/>
    <property type="match status" value="1"/>
</dbReference>
<evidence type="ECO:0000259" key="7">
    <source>
        <dbReference type="Pfam" id="PF04042"/>
    </source>
</evidence>
<protein>
    <recommendedName>
        <fullName evidence="6">DNA polymerase II subunit 2</fullName>
    </recommendedName>
</protein>
<dbReference type="InterPro" id="IPR007185">
    <property type="entry name" value="DNA_pol_a/d/e_bsu"/>
</dbReference>
<proteinExistence type="inferred from homology"/>
<dbReference type="PANTHER" id="PTHR12708:SF0">
    <property type="entry name" value="DNA POLYMERASE EPSILON SUBUNIT 2"/>
    <property type="match status" value="1"/>
</dbReference>
<keyword evidence="5" id="KW-0539">Nucleus</keyword>
<dbReference type="GO" id="GO:0042276">
    <property type="term" value="P:error-prone translesion synthesis"/>
    <property type="evidence" value="ECO:0007669"/>
    <property type="project" value="TreeGrafter"/>
</dbReference>
<evidence type="ECO:0000256" key="4">
    <source>
        <dbReference type="ARBA" id="ARBA00023125"/>
    </source>
</evidence>
<feature type="non-terminal residue" evidence="8">
    <location>
        <position position="1"/>
    </location>
</feature>
<keyword evidence="3" id="KW-0235">DNA replication</keyword>
<reference evidence="8" key="1">
    <citation type="submission" date="2016-01" db="EMBL/GenBank/DDBJ databases">
        <title>Reference transcriptome for the parasite Schistocephalus solidus: insights into the molecular evolution of parasitism.</title>
        <authorList>
            <person name="Hebert F.O."/>
            <person name="Grambauer S."/>
            <person name="Barber I."/>
            <person name="Landry C.R."/>
            <person name="Aubin-Horth N."/>
        </authorList>
    </citation>
    <scope>NUCLEOTIDE SEQUENCE</scope>
</reference>
<feature type="domain" description="DNA polymerase alpha/delta/epsilon subunit B" evidence="7">
    <location>
        <begin position="297"/>
        <end position="556"/>
    </location>
</feature>
<dbReference type="EMBL" id="GEEE01001336">
    <property type="protein sequence ID" value="JAP61889.1"/>
    <property type="molecule type" value="Transcribed_RNA"/>
</dbReference>
<comment type="similarity">
    <text evidence="2">Belongs to the DNA polymerase epsilon subunit B family.</text>
</comment>
<accession>A0A0V0J8A3</accession>
<evidence type="ECO:0000256" key="3">
    <source>
        <dbReference type="ARBA" id="ARBA00022705"/>
    </source>
</evidence>
<evidence type="ECO:0000313" key="8">
    <source>
        <dbReference type="EMBL" id="JAP61889.1"/>
    </source>
</evidence>
<comment type="subcellular location">
    <subcellularLocation>
        <location evidence="1">Nucleus</location>
    </subcellularLocation>
</comment>
<sequence>GPLNGPYLTRCMDIKRALKLNGLLLAPDASNFVVESLKHLEPTAKETTLKRFVDAVLERNFELNNIPKAVCEDIFREWKNESTNSQEFMFITDAFQVPRFKYCKYSRKFLPLQDSAEDTRSLLPNSPAMKAFLYAHRYEMVYQRVLRNPVFASSSGSIAGTNRNTTGFKLQPIEFLLALGAKEDSVVVLGALTQLKNGQWYLEDPTSLVKLDLSVATFHQGLFPEGAIVLAEGSFDDDVFKVTGIGLPPVEEPHLTRRYFSVSNPFGGSTVDGPAAAVDTNMIRLLQTSQAASDMLVLLGETRLDMPGCIEHLETLFLGYSDFPPTAFVLCGDFIGPEFAAYNSLTNKSSVLKKLFRRLGEAYLRAYDDLARQGVRQPKLILVVGPNDPSLGPRGILPRPALPEDLFEEVPGYDRKANGRTRLPTWLHLASNPVRLRLYTREIVVFRYDYSRQLLRHCVHLPGTIAKTVTRSLNLDYQGDQPAPVDAEFAGEEEELSGPRAVSLPNSAAELGFSLARCLASQAHLTPLALHVSPVYWSWDQALSLNPLPNLVVAVEPNAVADLNVPVASSSAKDREAKATLLGNCLFSNPGRFGSVQQTAFVAGSVGTLATQDGEIDQQDRAALEEGEEEEVMVAAAKPGQARLEYTFKVYYPSTQTLEDSRLPS</sequence>
<dbReference type="GO" id="GO:0008622">
    <property type="term" value="C:epsilon DNA polymerase complex"/>
    <property type="evidence" value="ECO:0007669"/>
    <property type="project" value="InterPro"/>
</dbReference>
<evidence type="ECO:0000256" key="6">
    <source>
        <dbReference type="ARBA" id="ARBA00032930"/>
    </source>
</evidence>
<evidence type="ECO:0000256" key="1">
    <source>
        <dbReference type="ARBA" id="ARBA00004123"/>
    </source>
</evidence>
<gene>
    <name evidence="8" type="primary">DPOE2</name>
    <name evidence="8" type="ORF">TR153170</name>
</gene>
<evidence type="ECO:0000256" key="5">
    <source>
        <dbReference type="ARBA" id="ARBA00023242"/>
    </source>
</evidence>
<organism evidence="8">
    <name type="scientific">Schistocephalus solidus</name>
    <name type="common">Tapeworm</name>
    <dbReference type="NCBI Taxonomy" id="70667"/>
    <lineage>
        <taxon>Eukaryota</taxon>
        <taxon>Metazoa</taxon>
        <taxon>Spiralia</taxon>
        <taxon>Lophotrochozoa</taxon>
        <taxon>Platyhelminthes</taxon>
        <taxon>Cestoda</taxon>
        <taxon>Eucestoda</taxon>
        <taxon>Diphyllobothriidea</taxon>
        <taxon>Diphyllobothriidae</taxon>
        <taxon>Schistocephalus</taxon>
    </lineage>
</organism>
<dbReference type="AlphaFoldDB" id="A0A0V0J8A3"/>
<dbReference type="GO" id="GO:0006261">
    <property type="term" value="P:DNA-templated DNA replication"/>
    <property type="evidence" value="ECO:0007669"/>
    <property type="project" value="InterPro"/>
</dbReference>